<evidence type="ECO:0000313" key="3">
    <source>
        <dbReference type="EMBL" id="MCO5976028.1"/>
    </source>
</evidence>
<gene>
    <name evidence="3" type="ORF">M0L44_04705</name>
</gene>
<dbReference type="InterPro" id="IPR050248">
    <property type="entry name" value="Polysacc_deacetylase_ArnD"/>
</dbReference>
<dbReference type="RefSeq" id="WP_252768501.1">
    <property type="nucleotide sequence ID" value="NZ_JAMXMC010000002.1"/>
</dbReference>
<dbReference type="CDD" id="cd10917">
    <property type="entry name" value="CE4_NodB_like_6s_7s"/>
    <property type="match status" value="1"/>
</dbReference>
<dbReference type="SUPFAM" id="SSF88713">
    <property type="entry name" value="Glycoside hydrolase/deacetylase"/>
    <property type="match status" value="1"/>
</dbReference>
<dbReference type="Pfam" id="PF01522">
    <property type="entry name" value="Polysacc_deac_1"/>
    <property type="match status" value="1"/>
</dbReference>
<feature type="domain" description="NodB homology" evidence="2">
    <location>
        <begin position="78"/>
        <end position="264"/>
    </location>
</feature>
<sequence length="273" mass="29589">MPAEARTPPWRPSPLVMASLLLHLAVLAGWLLRPSGWPVWLTLLLANHGLLSLAGLLPRCGWLGPTLVRLPEAARQRGEVALTFDDGPDPEVTPQLMALLAAHGVQATFFCIGQRAQAHPALCRALADSGHELANHGLRHPWHASLMGPDGWRQEIHGGQSALQHIGGQSPRFYRAVAGLRNPFLDPVLHSLGLQLAAWTRRAYDTRCGDPEVVFQRLTHRLAAGDILLLHDGHAARTAEGQAVVLAVLPRLLAHLQSQGLRPVTLSRACTPT</sequence>
<evidence type="ECO:0000313" key="4">
    <source>
        <dbReference type="Proteomes" id="UP001204851"/>
    </source>
</evidence>
<dbReference type="PANTHER" id="PTHR10587">
    <property type="entry name" value="GLYCOSYL TRANSFERASE-RELATED"/>
    <property type="match status" value="1"/>
</dbReference>
<reference evidence="3 4" key="1">
    <citation type="submission" date="2022-06" db="EMBL/GenBank/DDBJ databases">
        <title>Ideonella sp. NS12-5 Genome sequencing and assembly.</title>
        <authorList>
            <person name="Jung Y."/>
        </authorList>
    </citation>
    <scope>NUCLEOTIDE SEQUENCE [LARGE SCALE GENOMIC DNA]</scope>
    <source>
        <strain evidence="3 4">NS12-5</strain>
    </source>
</reference>
<keyword evidence="1" id="KW-0472">Membrane</keyword>
<proteinExistence type="predicted"/>
<accession>A0ABT1BIX1</accession>
<feature type="transmembrane region" description="Helical" evidence="1">
    <location>
        <begin position="12"/>
        <end position="31"/>
    </location>
</feature>
<dbReference type="EMBL" id="JAMXMC010000002">
    <property type="protein sequence ID" value="MCO5976028.1"/>
    <property type="molecule type" value="Genomic_DNA"/>
</dbReference>
<evidence type="ECO:0000259" key="2">
    <source>
        <dbReference type="PROSITE" id="PS51677"/>
    </source>
</evidence>
<dbReference type="Proteomes" id="UP001204851">
    <property type="component" value="Unassembled WGS sequence"/>
</dbReference>
<keyword evidence="4" id="KW-1185">Reference proteome</keyword>
<evidence type="ECO:0000256" key="1">
    <source>
        <dbReference type="SAM" id="Phobius"/>
    </source>
</evidence>
<organism evidence="3 4">
    <name type="scientific">Ideonella oryzae</name>
    <dbReference type="NCBI Taxonomy" id="2937441"/>
    <lineage>
        <taxon>Bacteria</taxon>
        <taxon>Pseudomonadati</taxon>
        <taxon>Pseudomonadota</taxon>
        <taxon>Betaproteobacteria</taxon>
        <taxon>Burkholderiales</taxon>
        <taxon>Sphaerotilaceae</taxon>
        <taxon>Ideonella</taxon>
    </lineage>
</organism>
<keyword evidence="1" id="KW-0812">Transmembrane</keyword>
<dbReference type="InterPro" id="IPR002509">
    <property type="entry name" value="NODB_dom"/>
</dbReference>
<dbReference type="PROSITE" id="PS51677">
    <property type="entry name" value="NODB"/>
    <property type="match status" value="1"/>
</dbReference>
<protein>
    <submittedName>
        <fullName evidence="3">Polysaccharide deacetylase family protein</fullName>
    </submittedName>
</protein>
<dbReference type="PANTHER" id="PTHR10587:SF137">
    <property type="entry name" value="4-DEOXY-4-FORMAMIDO-L-ARABINOSE-PHOSPHOUNDECAPRENOL DEFORMYLASE ARND-RELATED"/>
    <property type="match status" value="1"/>
</dbReference>
<comment type="caution">
    <text evidence="3">The sequence shown here is derived from an EMBL/GenBank/DDBJ whole genome shotgun (WGS) entry which is preliminary data.</text>
</comment>
<keyword evidence="1" id="KW-1133">Transmembrane helix</keyword>
<name>A0ABT1BIX1_9BURK</name>
<dbReference type="InterPro" id="IPR011330">
    <property type="entry name" value="Glyco_hydro/deAcase_b/a-brl"/>
</dbReference>
<feature type="transmembrane region" description="Helical" evidence="1">
    <location>
        <begin position="37"/>
        <end position="57"/>
    </location>
</feature>
<dbReference type="Gene3D" id="3.20.20.370">
    <property type="entry name" value="Glycoside hydrolase/deacetylase"/>
    <property type="match status" value="1"/>
</dbReference>